<dbReference type="SMART" id="SM00164">
    <property type="entry name" value="TBC"/>
    <property type="match status" value="1"/>
</dbReference>
<dbReference type="Gene3D" id="1.10.472.80">
    <property type="entry name" value="Ypt/Rab-GAP domain of gyp1p, domain 3"/>
    <property type="match status" value="1"/>
</dbReference>
<accession>A0A8K0T9I7</accession>
<dbReference type="InterPro" id="IPR035969">
    <property type="entry name" value="Rab-GAP_TBC_sf"/>
</dbReference>
<dbReference type="FunFam" id="1.10.472.80:FF:000038">
    <property type="entry name" value="TBC1 domain family member 5"/>
    <property type="match status" value="1"/>
</dbReference>
<dbReference type="Pfam" id="PF00566">
    <property type="entry name" value="RabGAP-TBC"/>
    <property type="match status" value="1"/>
</dbReference>
<dbReference type="AlphaFoldDB" id="A0A8K0T9I7"/>
<proteinExistence type="predicted"/>
<dbReference type="GO" id="GO:0005096">
    <property type="term" value="F:GTPase activator activity"/>
    <property type="evidence" value="ECO:0007669"/>
    <property type="project" value="UniProtKB-KW"/>
</dbReference>
<evidence type="ECO:0000256" key="2">
    <source>
        <dbReference type="SAM" id="MobiDB-lite"/>
    </source>
</evidence>
<evidence type="ECO:0000259" key="3">
    <source>
        <dbReference type="PROSITE" id="PS50086"/>
    </source>
</evidence>
<dbReference type="EMBL" id="JAGPXD010000005">
    <property type="protein sequence ID" value="KAH7354388.1"/>
    <property type="molecule type" value="Genomic_DNA"/>
</dbReference>
<feature type="compositionally biased region" description="Low complexity" evidence="2">
    <location>
        <begin position="605"/>
        <end position="615"/>
    </location>
</feature>
<evidence type="ECO:0000256" key="1">
    <source>
        <dbReference type="ARBA" id="ARBA00022468"/>
    </source>
</evidence>
<dbReference type="PROSITE" id="PS50086">
    <property type="entry name" value="TBC_RABGAP"/>
    <property type="match status" value="1"/>
</dbReference>
<feature type="region of interest" description="Disordered" evidence="2">
    <location>
        <begin position="348"/>
        <end position="395"/>
    </location>
</feature>
<name>A0A8K0T9I7_9PEZI</name>
<sequence length="678" mass="75405">MSDRGEARTRWSETMSHVEGGLGELRRAVGEDVCVKGSRAMCWKILLLFESTDTNVWVERTREVRKEYDELQGRYLKYFTHPEELNKITADPLDDDPKSPWKMYRDDLLLRSEIQQDVERLPECGHYQEESFQAPLVDALFVYCKLHPETGYRQGMHELLAPILDVLYREAAEREEDDEELMAEMMDGEYMVHDAFALFSRVMRKAHAFYAVGGQVESSAIVEKSRFIHETCLAQVDPELARHLTDVEVLPQIFLIRWVRLLFGREFPFEETLALWDKLFAVDPDLELVDYICVAMLIRIRWSLLESDYSHCLQLLLKYPSPSGDHAPHTFVDDAVYLRNNPGPSAGCSLIEKYTGKPPVSPSPLPTPHEQPRQKTPELPISPPSRPLIARSPLSSPGKFIKQQGGMEAIFQGAARNVLERGEKLGINRAVRGAVGEIRKNVQGLSEARQALLADGSASASSRAFEALERRNRLLAGMLDESIVSLKAIAGADLGDREKTLELVEMVAARVQFVKVHLEDSSITVDPEPLEQPETPAEEPPKTQDVPAVKTTPASPPPASPPPPSPPPPPVEKRPLPIPTRSTLAQSSFSWMLEPDETAPPPTPRTSSSATPSSPGKTRAKRAPGATSLSRERNAFLFGEDDAGTSGGDAAQKPAEDIFGLEPIARKEGRSSGARELF</sequence>
<feature type="compositionally biased region" description="Pro residues" evidence="2">
    <location>
        <begin position="554"/>
        <end position="570"/>
    </location>
</feature>
<organism evidence="4 5">
    <name type="scientific">Plectosphaerella cucumerina</name>
    <dbReference type="NCBI Taxonomy" id="40658"/>
    <lineage>
        <taxon>Eukaryota</taxon>
        <taxon>Fungi</taxon>
        <taxon>Dikarya</taxon>
        <taxon>Ascomycota</taxon>
        <taxon>Pezizomycotina</taxon>
        <taxon>Sordariomycetes</taxon>
        <taxon>Hypocreomycetidae</taxon>
        <taxon>Glomerellales</taxon>
        <taxon>Plectosphaerellaceae</taxon>
        <taxon>Plectosphaerella</taxon>
    </lineage>
</organism>
<dbReference type="FunFam" id="1.10.8.270:FF:000031">
    <property type="entry name" value="TBC1 domain family member 5"/>
    <property type="match status" value="1"/>
</dbReference>
<dbReference type="PANTHER" id="PTHR22957:SF337">
    <property type="entry name" value="TBC1 DOMAIN FAMILY MEMBER 5"/>
    <property type="match status" value="1"/>
</dbReference>
<keyword evidence="5" id="KW-1185">Reference proteome</keyword>
<feature type="domain" description="Rab-GAP TBC" evidence="3">
    <location>
        <begin position="33"/>
        <end position="283"/>
    </location>
</feature>
<dbReference type="SUPFAM" id="SSF47923">
    <property type="entry name" value="Ypt/Rab-GAP domain of gyp1p"/>
    <property type="match status" value="2"/>
</dbReference>
<protein>
    <submittedName>
        <fullName evidence="4">WD repeat domain-containing protein</fullName>
    </submittedName>
</protein>
<dbReference type="PANTHER" id="PTHR22957">
    <property type="entry name" value="TBC1 DOMAIN FAMILY MEMBER GTPASE-ACTIVATING PROTEIN"/>
    <property type="match status" value="1"/>
</dbReference>
<feature type="region of interest" description="Disordered" evidence="2">
    <location>
        <begin position="524"/>
        <end position="678"/>
    </location>
</feature>
<feature type="compositionally biased region" description="Pro residues" evidence="2">
    <location>
        <begin position="359"/>
        <end position="369"/>
    </location>
</feature>
<evidence type="ECO:0000313" key="4">
    <source>
        <dbReference type="EMBL" id="KAH7354388.1"/>
    </source>
</evidence>
<dbReference type="Gene3D" id="1.10.8.270">
    <property type="entry name" value="putative rabgap domain of human tbc1 domain family member 14 like domains"/>
    <property type="match status" value="1"/>
</dbReference>
<keyword evidence="1" id="KW-0343">GTPase activation</keyword>
<dbReference type="InterPro" id="IPR000195">
    <property type="entry name" value="Rab-GAP-TBC_dom"/>
</dbReference>
<comment type="caution">
    <text evidence="4">The sequence shown here is derived from an EMBL/GenBank/DDBJ whole genome shotgun (WGS) entry which is preliminary data.</text>
</comment>
<reference evidence="4" key="1">
    <citation type="journal article" date="2021" name="Nat. Commun.">
        <title>Genetic determinants of endophytism in the Arabidopsis root mycobiome.</title>
        <authorList>
            <person name="Mesny F."/>
            <person name="Miyauchi S."/>
            <person name="Thiergart T."/>
            <person name="Pickel B."/>
            <person name="Atanasova L."/>
            <person name="Karlsson M."/>
            <person name="Huettel B."/>
            <person name="Barry K.W."/>
            <person name="Haridas S."/>
            <person name="Chen C."/>
            <person name="Bauer D."/>
            <person name="Andreopoulos W."/>
            <person name="Pangilinan J."/>
            <person name="LaButti K."/>
            <person name="Riley R."/>
            <person name="Lipzen A."/>
            <person name="Clum A."/>
            <person name="Drula E."/>
            <person name="Henrissat B."/>
            <person name="Kohler A."/>
            <person name="Grigoriev I.V."/>
            <person name="Martin F.M."/>
            <person name="Hacquard S."/>
        </authorList>
    </citation>
    <scope>NUCLEOTIDE SEQUENCE</scope>
    <source>
        <strain evidence="4">MPI-CAGE-AT-0016</strain>
    </source>
</reference>
<gene>
    <name evidence="4" type="ORF">B0T11DRAFT_288554</name>
</gene>
<dbReference type="Proteomes" id="UP000813385">
    <property type="component" value="Unassembled WGS sequence"/>
</dbReference>
<evidence type="ECO:0000313" key="5">
    <source>
        <dbReference type="Proteomes" id="UP000813385"/>
    </source>
</evidence>
<dbReference type="OrthoDB" id="27140at2759"/>
<feature type="compositionally biased region" description="Polar residues" evidence="2">
    <location>
        <begin position="580"/>
        <end position="590"/>
    </location>
</feature>